<dbReference type="GO" id="GO:0007059">
    <property type="term" value="P:chromosome segregation"/>
    <property type="evidence" value="ECO:0007669"/>
    <property type="project" value="TreeGrafter"/>
</dbReference>
<dbReference type="InterPro" id="IPR050336">
    <property type="entry name" value="Chromosome_partition/occlusion"/>
</dbReference>
<proteinExistence type="predicted"/>
<dbReference type="Proteomes" id="UP000193450">
    <property type="component" value="Chromosome"/>
</dbReference>
<dbReference type="CDD" id="cd16387">
    <property type="entry name" value="ParB_N_Srx"/>
    <property type="match status" value="1"/>
</dbReference>
<dbReference type="InterPro" id="IPR036086">
    <property type="entry name" value="ParB/Sulfiredoxin_sf"/>
</dbReference>
<dbReference type="Gene3D" id="3.90.1530.10">
    <property type="entry name" value="Conserved hypothetical protein from pyrococcus furiosus pfu- 392566-001, ParB domain"/>
    <property type="match status" value="1"/>
</dbReference>
<organism evidence="2 3">
    <name type="scientific">Oceanicoccus sagamiensis</name>
    <dbReference type="NCBI Taxonomy" id="716816"/>
    <lineage>
        <taxon>Bacteria</taxon>
        <taxon>Pseudomonadati</taxon>
        <taxon>Pseudomonadota</taxon>
        <taxon>Gammaproteobacteria</taxon>
        <taxon>Cellvibrionales</taxon>
        <taxon>Spongiibacteraceae</taxon>
        <taxon>Oceanicoccus</taxon>
    </lineage>
</organism>
<dbReference type="OrthoDB" id="8565623at2"/>
<dbReference type="STRING" id="716816.BST96_02200"/>
<reference evidence="2 3" key="1">
    <citation type="submission" date="2016-11" db="EMBL/GenBank/DDBJ databases">
        <title>Trade-off between light-utilization and light-protection in marine flavobacteria.</title>
        <authorList>
            <person name="Kumagai Y."/>
        </authorList>
    </citation>
    <scope>NUCLEOTIDE SEQUENCE [LARGE SCALE GENOMIC DNA]</scope>
    <source>
        <strain evidence="2 3">NBRC 107125</strain>
    </source>
</reference>
<name>A0A1X9N4E6_9GAMM</name>
<feature type="domain" description="ParB-like N-terminal" evidence="1">
    <location>
        <begin position="191"/>
        <end position="282"/>
    </location>
</feature>
<evidence type="ECO:0000313" key="2">
    <source>
        <dbReference type="EMBL" id="ARN73020.1"/>
    </source>
</evidence>
<dbReference type="PANTHER" id="PTHR33375:SF1">
    <property type="entry name" value="CHROMOSOME-PARTITIONING PROTEIN PARB-RELATED"/>
    <property type="match status" value="1"/>
</dbReference>
<gene>
    <name evidence="2" type="ORF">BST96_02200</name>
</gene>
<dbReference type="GO" id="GO:0005694">
    <property type="term" value="C:chromosome"/>
    <property type="evidence" value="ECO:0007669"/>
    <property type="project" value="TreeGrafter"/>
</dbReference>
<dbReference type="EMBL" id="CP019343">
    <property type="protein sequence ID" value="ARN73020.1"/>
    <property type="molecule type" value="Genomic_DNA"/>
</dbReference>
<dbReference type="AlphaFoldDB" id="A0A1X9N4E6"/>
<protein>
    <recommendedName>
        <fullName evidence="1">ParB-like N-terminal domain-containing protein</fullName>
    </recommendedName>
</protein>
<dbReference type="InterPro" id="IPR003115">
    <property type="entry name" value="ParB_N"/>
</dbReference>
<dbReference type="KEGG" id="osg:BST96_02200"/>
<dbReference type="SMART" id="SM00470">
    <property type="entry name" value="ParB"/>
    <property type="match status" value="1"/>
</dbReference>
<evidence type="ECO:0000313" key="3">
    <source>
        <dbReference type="Proteomes" id="UP000193450"/>
    </source>
</evidence>
<dbReference type="Pfam" id="PF02195">
    <property type="entry name" value="ParB_N"/>
    <property type="match status" value="1"/>
</dbReference>
<evidence type="ECO:0000259" key="1">
    <source>
        <dbReference type="SMART" id="SM00470"/>
    </source>
</evidence>
<dbReference type="PANTHER" id="PTHR33375">
    <property type="entry name" value="CHROMOSOME-PARTITIONING PROTEIN PARB-RELATED"/>
    <property type="match status" value="1"/>
</dbReference>
<keyword evidence="3" id="KW-1185">Reference proteome</keyword>
<sequence length="355" mass="41770">MGSVRKFLHQSKLPDREPHHSRLFIDLAENIHIHHREYRTVFSLDEYFEYADILATSTEDVRNFLEQNPDYAEQEFPTTIMIAGGKERQLKFLENSPSPNKSTYFANELAIELQDVYVTDEIHIHYRDFRIGLDRERFRAIAAGFAEAVEQLNEFESSESYEREYHPDRIIDNFNNKAEAGNVDTKIMGIKEIDLTNIKSVFFENKTWTRDQESINALKQTHKKSGKFTPIIVSTEKDGTHLIVDGHHRYTAAKEIGLTKIDAIIVDLTFEKTKKIRQAESLLKQFDLETNYKYSLSSFMKSYLGYRLNRYYSSAFKKKMFKQGYIWRSLIFLKRLIFGKRAIFKSFNEAHNDHK</sequence>
<dbReference type="RefSeq" id="WP_085757114.1">
    <property type="nucleotide sequence ID" value="NZ_CP019343.1"/>
</dbReference>
<accession>A0A1X9N4E6</accession>
<dbReference type="SUPFAM" id="SSF110849">
    <property type="entry name" value="ParB/Sulfiredoxin"/>
    <property type="match status" value="1"/>
</dbReference>